<evidence type="ECO:0000313" key="5">
    <source>
        <dbReference type="Proteomes" id="UP000486602"/>
    </source>
</evidence>
<accession>A0A7K3WQ38</accession>
<keyword evidence="2 3" id="KW-0802">TPR repeat</keyword>
<keyword evidence="1" id="KW-0677">Repeat</keyword>
<reference evidence="4 5" key="1">
    <citation type="submission" date="2020-02" db="EMBL/GenBank/DDBJ databases">
        <title>Out from the shadows clarifying the taxonomy of the family Cryomorphaceae and related taxa by utilizing the GTDB taxonomic framework.</title>
        <authorList>
            <person name="Bowman J.P."/>
        </authorList>
    </citation>
    <scope>NUCLEOTIDE SEQUENCE [LARGE SCALE GENOMIC DNA]</scope>
    <source>
        <strain evidence="4 5">QSSC 1-22</strain>
    </source>
</reference>
<proteinExistence type="predicted"/>
<dbReference type="Proteomes" id="UP000486602">
    <property type="component" value="Unassembled WGS sequence"/>
</dbReference>
<dbReference type="InterPro" id="IPR051012">
    <property type="entry name" value="CellSynth/LPSAsmb/PSIAsmb"/>
</dbReference>
<dbReference type="SUPFAM" id="SSF48452">
    <property type="entry name" value="TPR-like"/>
    <property type="match status" value="6"/>
</dbReference>
<keyword evidence="5" id="KW-1185">Reference proteome</keyword>
<dbReference type="RefSeq" id="WP_163283600.1">
    <property type="nucleotide sequence ID" value="NZ_JAAGVY010000006.1"/>
</dbReference>
<evidence type="ECO:0000313" key="4">
    <source>
        <dbReference type="EMBL" id="NEN22875.1"/>
    </source>
</evidence>
<organism evidence="4 5">
    <name type="scientific">Cryomorpha ignava</name>
    <dbReference type="NCBI Taxonomy" id="101383"/>
    <lineage>
        <taxon>Bacteria</taxon>
        <taxon>Pseudomonadati</taxon>
        <taxon>Bacteroidota</taxon>
        <taxon>Flavobacteriia</taxon>
        <taxon>Flavobacteriales</taxon>
        <taxon>Cryomorphaceae</taxon>
        <taxon>Cryomorpha</taxon>
    </lineage>
</organism>
<dbReference type="PROSITE" id="PS50005">
    <property type="entry name" value="TPR"/>
    <property type="match status" value="2"/>
</dbReference>
<dbReference type="SMART" id="SM00028">
    <property type="entry name" value="TPR"/>
    <property type="match status" value="9"/>
</dbReference>
<evidence type="ECO:0000256" key="2">
    <source>
        <dbReference type="ARBA" id="ARBA00022803"/>
    </source>
</evidence>
<dbReference type="EMBL" id="JAAGVY010000006">
    <property type="protein sequence ID" value="NEN22875.1"/>
    <property type="molecule type" value="Genomic_DNA"/>
</dbReference>
<dbReference type="InterPro" id="IPR019734">
    <property type="entry name" value="TPR_rpt"/>
</dbReference>
<feature type="repeat" description="TPR" evidence="3">
    <location>
        <begin position="549"/>
        <end position="582"/>
    </location>
</feature>
<evidence type="ECO:0000256" key="1">
    <source>
        <dbReference type="ARBA" id="ARBA00022737"/>
    </source>
</evidence>
<dbReference type="Gene3D" id="1.25.40.10">
    <property type="entry name" value="Tetratricopeptide repeat domain"/>
    <property type="match status" value="9"/>
</dbReference>
<protein>
    <submittedName>
        <fullName evidence="4">Tetratricopeptide repeat protein</fullName>
    </submittedName>
</protein>
<evidence type="ECO:0000256" key="3">
    <source>
        <dbReference type="PROSITE-ProRule" id="PRU00339"/>
    </source>
</evidence>
<name>A0A7K3WQ38_9FLAO</name>
<dbReference type="Pfam" id="PF13174">
    <property type="entry name" value="TPR_6"/>
    <property type="match status" value="4"/>
</dbReference>
<dbReference type="PANTHER" id="PTHR45586:SF1">
    <property type="entry name" value="LIPOPOLYSACCHARIDE ASSEMBLY PROTEIN B"/>
    <property type="match status" value="1"/>
</dbReference>
<gene>
    <name evidence="4" type="ORF">G3O08_05110</name>
</gene>
<comment type="caution">
    <text evidence="4">The sequence shown here is derived from an EMBL/GenBank/DDBJ whole genome shotgun (WGS) entry which is preliminary data.</text>
</comment>
<sequence>MQEIQRAVLLPIFILLFGVSHSYAQQTEAKRNPDIGYLEAMELMSHNQFEAARKGFTDYLKYNTDDNSELHVNASYYQAFVTMELFHKDAEFLMEDFVLKHPESNWKNPAILNLGNYNFNRRDYDDALYWLNRLDERDLSSIQKEEVVFKKGFSAFQLEKFDEAKAEFYKLKDKQGAYYGPTNYYYGHIAYTEGNYQTALESLDKAADDPNFAPVVPYYKAQIYHFQEKYDELIAYATPLLDVEEPVRVEEIAHLVGDAHFQKEQYALALPFLEKYAKSQYNLSSEDAYQLAYAYYRSAEYRKSIDYFATTTKAEDQQLAQIATYQMADAYVQLGEKKYAQNAFKVASQMDSDRDVTEDALFNYAKLAYELSYDPFHEAIQAFESYLNKYPSSTRKDEAYEFLLKVHLATKNYSAAIESLNKMKSMSAVDRARYQECAYNLAIADVIAKRSNEAFANFKLSKKYPEDPKLVALADYWAGDLHYRDGSYQNAIKSYQAYLANSSAYQTKYYNTAHYNIGYCAFKDGDYSTSLQAFRKYVSGSNIDEKRKNDAYLRIGDLNLVQKQYGPAVESYQKAMNLNVANGDYALFQIAEAYGYQDNYAKKIETLNKLFADHPETSLAAVAKFQLGDAYFMQNNLDKALVSFDSVIKDYPQSPYRKKALLKRGLVQYRKGDYDGAIASYKLVVADYGVDSESNEAVATLKNIYLDLGKVDDYSAWLKEIPDYDISPSEIDSLSYQAAENLVADGNCDKAIPAFEKYLKEYPNGLFVLNANYYLSECAYRKNDFDKAITGFEYVASRPTSEFSEPAIQGAATIRFNRKEYQKALLLYKQLSQVATFATNILEAEVGIMRSEYQLGAYDAAVASAERVIKDPNVSEELLTESRLLKGRIYFTNGNYAEAKPIFSQLAKKADSKEGAEAKFRLAQIAFEQSDLDEAEKQIFELAQGFASFDFWKVKGFILLADVYVSRKDYFQARATLQSVIDNVKDEKFVNEAKAKLQALNAAEQKTIAAGDTLSGPDSLDYEEDYQNLIEEK</sequence>
<dbReference type="InterPro" id="IPR011990">
    <property type="entry name" value="TPR-like_helical_dom_sf"/>
</dbReference>
<feature type="repeat" description="TPR" evidence="3">
    <location>
        <begin position="621"/>
        <end position="654"/>
    </location>
</feature>
<dbReference type="Pfam" id="PF13432">
    <property type="entry name" value="TPR_16"/>
    <property type="match status" value="3"/>
</dbReference>
<dbReference type="AlphaFoldDB" id="A0A7K3WQ38"/>
<dbReference type="PANTHER" id="PTHR45586">
    <property type="entry name" value="TPR REPEAT-CONTAINING PROTEIN PA4667"/>
    <property type="match status" value="1"/>
</dbReference>